<feature type="transmembrane region" description="Helical" evidence="7">
    <location>
        <begin position="53"/>
        <end position="75"/>
    </location>
</feature>
<feature type="transmembrane region" description="Helical" evidence="7">
    <location>
        <begin position="87"/>
        <end position="111"/>
    </location>
</feature>
<keyword evidence="3" id="KW-0813">Transport</keyword>
<evidence type="ECO:0000313" key="9">
    <source>
        <dbReference type="EMBL" id="GEN79935.1"/>
    </source>
</evidence>
<dbReference type="Gene3D" id="1.20.1250.20">
    <property type="entry name" value="MFS general substrate transporter like domains"/>
    <property type="match status" value="2"/>
</dbReference>
<feature type="transmembrane region" description="Helical" evidence="7">
    <location>
        <begin position="222"/>
        <end position="243"/>
    </location>
</feature>
<feature type="transmembrane region" description="Helical" evidence="7">
    <location>
        <begin position="312"/>
        <end position="335"/>
    </location>
</feature>
<name>A0A511YXK8_9CELL</name>
<feature type="domain" description="Major facilitator superfamily (MFS) profile" evidence="8">
    <location>
        <begin position="22"/>
        <end position="399"/>
    </location>
</feature>
<dbReference type="EMBL" id="BJYK01000004">
    <property type="protein sequence ID" value="GEN79935.1"/>
    <property type="molecule type" value="Genomic_DNA"/>
</dbReference>
<feature type="transmembrane region" description="Helical" evidence="7">
    <location>
        <begin position="22"/>
        <end position="41"/>
    </location>
</feature>
<dbReference type="InterPro" id="IPR020846">
    <property type="entry name" value="MFS_dom"/>
</dbReference>
<accession>A0A511YXK8</accession>
<evidence type="ECO:0000256" key="6">
    <source>
        <dbReference type="ARBA" id="ARBA00023136"/>
    </source>
</evidence>
<dbReference type="InterPro" id="IPR036259">
    <property type="entry name" value="MFS_trans_sf"/>
</dbReference>
<dbReference type="Pfam" id="PF07690">
    <property type="entry name" value="MFS_1"/>
    <property type="match status" value="1"/>
</dbReference>
<comment type="similarity">
    <text evidence="2">Belongs to the major facilitator superfamily.</text>
</comment>
<dbReference type="RefSeq" id="WP_052113619.1">
    <property type="nucleotide sequence ID" value="NZ_BJYK01000004.1"/>
</dbReference>
<dbReference type="SUPFAM" id="SSF103473">
    <property type="entry name" value="MFS general substrate transporter"/>
    <property type="match status" value="1"/>
</dbReference>
<evidence type="ECO:0000256" key="2">
    <source>
        <dbReference type="ARBA" id="ARBA00008335"/>
    </source>
</evidence>
<protein>
    <recommendedName>
        <fullName evidence="8">Major facilitator superfamily (MFS) profile domain-containing protein</fullName>
    </recommendedName>
</protein>
<dbReference type="InterPro" id="IPR011701">
    <property type="entry name" value="MFS"/>
</dbReference>
<feature type="transmembrane region" description="Helical" evidence="7">
    <location>
        <begin position="149"/>
        <end position="171"/>
    </location>
</feature>
<evidence type="ECO:0000256" key="4">
    <source>
        <dbReference type="ARBA" id="ARBA00022692"/>
    </source>
</evidence>
<evidence type="ECO:0000256" key="1">
    <source>
        <dbReference type="ARBA" id="ARBA00004651"/>
    </source>
</evidence>
<sequence>MTAAGPTTDRTRRPRAFQRDRLTLTLDGAFVTWGWFLYAFTPTVPLIAGEQGISFALAGLHGTAMAVGSVVSGFVTPWVSRRFGRRVQFLAGTVAILAGVVALVTGTALVATLPACFLLSLGGNLTITAAQPALVVHHGAGGPSAVTEANGIGSGVGLLAPLAVGLTVAVGWGWRPAVAATVLFAVGVAVAVATLRDEPALSRPAPVAHADRPADVRFPPELWFFWASMVCGSAIEFSTTFWAADLLAVRTGASASLATAAVSGLIGGMTAARFVLGPLAAHKAPEKLLMLSYAVALLGWAGFWTATSPALAVAGLVVAGLGYGAMYPMSVSLVLRAAGGRPDKAQGIASLGVGLATGVAPFALGAIADQIGTHRAFVVVAGLIVLGGCSVTLGLRAVRRRVAAERTLRLP</sequence>
<dbReference type="Proteomes" id="UP000321484">
    <property type="component" value="Unassembled WGS sequence"/>
</dbReference>
<dbReference type="PANTHER" id="PTHR23514">
    <property type="entry name" value="BYPASS OF STOP CODON PROTEIN 6"/>
    <property type="match status" value="1"/>
</dbReference>
<evidence type="ECO:0000256" key="7">
    <source>
        <dbReference type="SAM" id="Phobius"/>
    </source>
</evidence>
<feature type="transmembrane region" description="Helical" evidence="7">
    <location>
        <begin position="347"/>
        <end position="368"/>
    </location>
</feature>
<dbReference type="GO" id="GO:0005886">
    <property type="term" value="C:plasma membrane"/>
    <property type="evidence" value="ECO:0007669"/>
    <property type="project" value="UniProtKB-SubCell"/>
</dbReference>
<feature type="transmembrane region" description="Helical" evidence="7">
    <location>
        <begin position="374"/>
        <end position="398"/>
    </location>
</feature>
<evidence type="ECO:0000256" key="3">
    <source>
        <dbReference type="ARBA" id="ARBA00022448"/>
    </source>
</evidence>
<comment type="caution">
    <text evidence="9">The sequence shown here is derived from an EMBL/GenBank/DDBJ whole genome shotgun (WGS) entry which is preliminary data.</text>
</comment>
<dbReference type="PROSITE" id="PS50850">
    <property type="entry name" value="MFS"/>
    <property type="match status" value="1"/>
</dbReference>
<evidence type="ECO:0000259" key="8">
    <source>
        <dbReference type="PROSITE" id="PS50850"/>
    </source>
</evidence>
<keyword evidence="10" id="KW-1185">Reference proteome</keyword>
<organism evidence="9 10">
    <name type="scientific">Actinotalea fermentans</name>
    <dbReference type="NCBI Taxonomy" id="43671"/>
    <lineage>
        <taxon>Bacteria</taxon>
        <taxon>Bacillati</taxon>
        <taxon>Actinomycetota</taxon>
        <taxon>Actinomycetes</taxon>
        <taxon>Micrococcales</taxon>
        <taxon>Cellulomonadaceae</taxon>
        <taxon>Actinotalea</taxon>
    </lineage>
</organism>
<gene>
    <name evidence="9" type="ORF">AFE02nite_16690</name>
</gene>
<feature type="transmembrane region" description="Helical" evidence="7">
    <location>
        <begin position="255"/>
        <end position="276"/>
    </location>
</feature>
<dbReference type="GO" id="GO:0022857">
    <property type="term" value="F:transmembrane transporter activity"/>
    <property type="evidence" value="ECO:0007669"/>
    <property type="project" value="InterPro"/>
</dbReference>
<proteinExistence type="inferred from homology"/>
<keyword evidence="6 7" id="KW-0472">Membrane</keyword>
<comment type="subcellular location">
    <subcellularLocation>
        <location evidence="1">Cell membrane</location>
        <topology evidence="1">Multi-pass membrane protein</topology>
    </subcellularLocation>
</comment>
<evidence type="ECO:0000256" key="5">
    <source>
        <dbReference type="ARBA" id="ARBA00022989"/>
    </source>
</evidence>
<keyword evidence="4 7" id="KW-0812">Transmembrane</keyword>
<keyword evidence="5 7" id="KW-1133">Transmembrane helix</keyword>
<dbReference type="PANTHER" id="PTHR23514:SF3">
    <property type="entry name" value="BYPASS OF STOP CODON PROTEIN 6"/>
    <property type="match status" value="1"/>
</dbReference>
<reference evidence="9 10" key="1">
    <citation type="submission" date="2019-07" db="EMBL/GenBank/DDBJ databases">
        <title>Whole genome shotgun sequence of Actinotalea fermentans NBRC 105374.</title>
        <authorList>
            <person name="Hosoyama A."/>
            <person name="Uohara A."/>
            <person name="Ohji S."/>
            <person name="Ichikawa N."/>
        </authorList>
    </citation>
    <scope>NUCLEOTIDE SEQUENCE [LARGE SCALE GENOMIC DNA]</scope>
    <source>
        <strain evidence="9 10">NBRC 105374</strain>
    </source>
</reference>
<dbReference type="AlphaFoldDB" id="A0A511YXK8"/>
<dbReference type="OrthoDB" id="4350200at2"/>
<evidence type="ECO:0000313" key="10">
    <source>
        <dbReference type="Proteomes" id="UP000321484"/>
    </source>
</evidence>
<dbReference type="InterPro" id="IPR051788">
    <property type="entry name" value="MFS_Transporter"/>
</dbReference>
<feature type="transmembrane region" description="Helical" evidence="7">
    <location>
        <begin position="288"/>
        <end position="306"/>
    </location>
</feature>